<evidence type="ECO:0000313" key="3">
    <source>
        <dbReference type="EMBL" id="VUW97193.1"/>
    </source>
</evidence>
<feature type="domain" description="Electron transfer flavoprotein alpha/beta-subunit N-terminal" evidence="2">
    <location>
        <begin position="24"/>
        <end position="215"/>
    </location>
</feature>
<dbReference type="InterPro" id="IPR014730">
    <property type="entry name" value="ETF_a/b_N"/>
</dbReference>
<dbReference type="SUPFAM" id="SSF52402">
    <property type="entry name" value="Adenine nucleotide alpha hydrolases-like"/>
    <property type="match status" value="1"/>
</dbReference>
<protein>
    <recommendedName>
        <fullName evidence="1">Electron transfer flavoprotein small subunit</fullName>
    </recommendedName>
</protein>
<dbReference type="SMART" id="SM00893">
    <property type="entry name" value="ETF"/>
    <property type="match status" value="1"/>
</dbReference>
<dbReference type="AlphaFoldDB" id="A0A564SQV7"/>
<dbReference type="PIRSF" id="PIRSF000090">
    <property type="entry name" value="Beta-ETF"/>
    <property type="match status" value="1"/>
</dbReference>
<reference evidence="3 4" key="1">
    <citation type="submission" date="2019-07" db="EMBL/GenBank/DDBJ databases">
        <authorList>
            <person name="Hibberd C M."/>
            <person name="Gehrig L. J."/>
            <person name="Chang H.-W."/>
            <person name="Venkatesh S."/>
        </authorList>
    </citation>
    <scope>NUCLEOTIDE SEQUENCE [LARGE SCALE GENOMIC DNA]</scope>
    <source>
        <strain evidence="3">Dorea_longicatena_SSTS_Bg7063</strain>
    </source>
</reference>
<dbReference type="Proteomes" id="UP000398619">
    <property type="component" value="Unassembled WGS sequence"/>
</dbReference>
<evidence type="ECO:0000313" key="4">
    <source>
        <dbReference type="Proteomes" id="UP000398619"/>
    </source>
</evidence>
<organism evidence="3 4">
    <name type="scientific">Dorea longicatena</name>
    <dbReference type="NCBI Taxonomy" id="88431"/>
    <lineage>
        <taxon>Bacteria</taxon>
        <taxon>Bacillati</taxon>
        <taxon>Bacillota</taxon>
        <taxon>Clostridia</taxon>
        <taxon>Lachnospirales</taxon>
        <taxon>Lachnospiraceae</taxon>
        <taxon>Dorea</taxon>
    </lineage>
</organism>
<evidence type="ECO:0000256" key="1">
    <source>
        <dbReference type="ARBA" id="ARBA00042002"/>
    </source>
</evidence>
<dbReference type="PANTHER" id="PTHR21294:SF17">
    <property type="entry name" value="PROTEIN FIXA"/>
    <property type="match status" value="1"/>
</dbReference>
<dbReference type="InterPro" id="IPR033948">
    <property type="entry name" value="ETF_beta_N"/>
</dbReference>
<accession>A0A564SQV7</accession>
<dbReference type="InterPro" id="IPR012255">
    <property type="entry name" value="ETF_b"/>
</dbReference>
<evidence type="ECO:0000259" key="2">
    <source>
        <dbReference type="SMART" id="SM00893"/>
    </source>
</evidence>
<dbReference type="Pfam" id="PF01012">
    <property type="entry name" value="ETF"/>
    <property type="match status" value="1"/>
</dbReference>
<dbReference type="InterPro" id="IPR014729">
    <property type="entry name" value="Rossmann-like_a/b/a_fold"/>
</dbReference>
<dbReference type="EMBL" id="CABHNM010000022">
    <property type="protein sequence ID" value="VUW97193.1"/>
    <property type="molecule type" value="Genomic_DNA"/>
</dbReference>
<dbReference type="PANTHER" id="PTHR21294">
    <property type="entry name" value="ELECTRON TRANSFER FLAVOPROTEIN BETA-SUBUNIT"/>
    <property type="match status" value="1"/>
</dbReference>
<name>A0A564SQV7_9FIRM</name>
<sequence>MYMKIAVCMKQVPATSQGNMDKRTGVMIRSGLQAVVNIYDLAALEAALRIKEQCGGEVHVFTMGPDKAEMVLREAFAMGADEGYLICDKAFAGADVLATSYTLKQAIQTTDNYDMILCGRQTTDGDTAQVSGAIAEWMQTPRLNWVTGIEVLDGDTIRVEYCMEHRTVTAKVILPCLISVERDGFPPRMPSLKLKISGRKKEIHHITMADLEDQDPEHYGLKGSATRVKKIYPPEQTSKQALLCMEKDEAAGYIADILKKFLEGDDQ</sequence>
<dbReference type="Gene3D" id="3.40.50.620">
    <property type="entry name" value="HUPs"/>
    <property type="match status" value="1"/>
</dbReference>
<proteinExistence type="predicted"/>
<dbReference type="CDD" id="cd01714">
    <property type="entry name" value="ETF_beta"/>
    <property type="match status" value="1"/>
</dbReference>
<dbReference type="GO" id="GO:0009055">
    <property type="term" value="F:electron transfer activity"/>
    <property type="evidence" value="ECO:0007669"/>
    <property type="project" value="InterPro"/>
</dbReference>
<gene>
    <name evidence="3" type="primary">acrB_1</name>
    <name evidence="3" type="ORF">DLSSTS7063_00831</name>
</gene>